<feature type="chain" id="PRO_5038096666" description="Secreted protein" evidence="2">
    <location>
        <begin position="33"/>
        <end position="119"/>
    </location>
</feature>
<sequence length="119" mass="12286">MTCKQRNGAMTAAVVAALTAATILGTALPAQAASGVGAQVRTPEDASAESGQEGTPGWSTIVRSAMNAQEMAASIWETGIDGVEEASTTFQSEVWPAIRANVGGVSRPITTWGIWKFCD</sequence>
<evidence type="ECO:0000256" key="1">
    <source>
        <dbReference type="SAM" id="MobiDB-lite"/>
    </source>
</evidence>
<evidence type="ECO:0008006" key="4">
    <source>
        <dbReference type="Google" id="ProtNLM"/>
    </source>
</evidence>
<dbReference type="AlphaFoldDB" id="A0A942SXR6"/>
<evidence type="ECO:0000256" key="2">
    <source>
        <dbReference type="SAM" id="SignalP"/>
    </source>
</evidence>
<name>A0A942SXR6_9BACI</name>
<proteinExistence type="predicted"/>
<keyword evidence="2" id="KW-0732">Signal</keyword>
<reference evidence="3" key="1">
    <citation type="submission" date="2021-05" db="EMBL/GenBank/DDBJ databases">
        <title>Novel Bacillus species.</title>
        <authorList>
            <person name="Liu G."/>
        </authorList>
    </citation>
    <scope>NUCLEOTIDE SEQUENCE</scope>
    <source>
        <strain evidence="3">FJAT-50051</strain>
    </source>
</reference>
<organism evidence="3">
    <name type="scientific">Neobacillus citreus</name>
    <dbReference type="NCBI Taxonomy" id="2833578"/>
    <lineage>
        <taxon>Bacteria</taxon>
        <taxon>Bacillati</taxon>
        <taxon>Bacillota</taxon>
        <taxon>Bacilli</taxon>
        <taxon>Bacillales</taxon>
        <taxon>Bacillaceae</taxon>
        <taxon>Neobacillus</taxon>
    </lineage>
</organism>
<feature type="signal peptide" evidence="2">
    <location>
        <begin position="1"/>
        <end position="32"/>
    </location>
</feature>
<comment type="caution">
    <text evidence="3">The sequence shown here is derived from an EMBL/GenBank/DDBJ whole genome shotgun (WGS) entry which is preliminary data.</text>
</comment>
<feature type="region of interest" description="Disordered" evidence="1">
    <location>
        <begin position="34"/>
        <end position="58"/>
    </location>
</feature>
<gene>
    <name evidence="3" type="ORF">KHB02_09645</name>
</gene>
<evidence type="ECO:0000313" key="3">
    <source>
        <dbReference type="EMBL" id="MBS4181648.1"/>
    </source>
</evidence>
<feature type="compositionally biased region" description="Polar residues" evidence="1">
    <location>
        <begin position="49"/>
        <end position="58"/>
    </location>
</feature>
<protein>
    <recommendedName>
        <fullName evidence="4">Secreted protein</fullName>
    </recommendedName>
</protein>
<dbReference type="EMBL" id="JAGYPE010000002">
    <property type="protein sequence ID" value="MBS4181648.1"/>
    <property type="molecule type" value="Genomic_DNA"/>
</dbReference>
<accession>A0A942SXR6</accession>